<evidence type="ECO:0000256" key="3">
    <source>
        <dbReference type="ARBA" id="ARBA00022942"/>
    </source>
</evidence>
<dbReference type="PROSITE" id="PS00388">
    <property type="entry name" value="PROTEASOME_ALPHA_1"/>
    <property type="match status" value="1"/>
</dbReference>
<dbReference type="InterPro" id="IPR001353">
    <property type="entry name" value="Proteasome_sua/b"/>
</dbReference>
<dbReference type="InterPro" id="IPR023332">
    <property type="entry name" value="Proteasome_alpha-type"/>
</dbReference>
<keyword evidence="4 6" id="KW-0539">Nucleus</keyword>
<evidence type="ECO:0000259" key="8">
    <source>
        <dbReference type="PROSITE" id="PS00388"/>
    </source>
</evidence>
<dbReference type="GO" id="GO:0005634">
    <property type="term" value="C:nucleus"/>
    <property type="evidence" value="ECO:0007669"/>
    <property type="project" value="UniProtKB-SubCell"/>
</dbReference>
<feature type="region of interest" description="Disordered" evidence="7">
    <location>
        <begin position="244"/>
        <end position="268"/>
    </location>
</feature>
<dbReference type="GO" id="GO:0019773">
    <property type="term" value="C:proteasome core complex, alpha-subunit complex"/>
    <property type="evidence" value="ECO:0007669"/>
    <property type="project" value="UniProtKB-UniRule"/>
</dbReference>
<name>A0A7S1BAV8_9STRA</name>
<dbReference type="Pfam" id="PF00227">
    <property type="entry name" value="Proteasome"/>
    <property type="match status" value="1"/>
</dbReference>
<dbReference type="AlphaFoldDB" id="A0A7S1BAV8"/>
<evidence type="ECO:0000256" key="4">
    <source>
        <dbReference type="ARBA" id="ARBA00023242"/>
    </source>
</evidence>
<dbReference type="InterPro" id="IPR050115">
    <property type="entry name" value="Proteasome_alpha"/>
</dbReference>
<evidence type="ECO:0000313" key="9">
    <source>
        <dbReference type="EMBL" id="CAD8880159.1"/>
    </source>
</evidence>
<evidence type="ECO:0000256" key="7">
    <source>
        <dbReference type="SAM" id="MobiDB-lite"/>
    </source>
</evidence>
<organism evidence="9">
    <name type="scientific">Corethron hystrix</name>
    <dbReference type="NCBI Taxonomy" id="216773"/>
    <lineage>
        <taxon>Eukaryota</taxon>
        <taxon>Sar</taxon>
        <taxon>Stramenopiles</taxon>
        <taxon>Ochrophyta</taxon>
        <taxon>Bacillariophyta</taxon>
        <taxon>Coscinodiscophyceae</taxon>
        <taxon>Corethrophycidae</taxon>
        <taxon>Corethrales</taxon>
        <taxon>Corethraceae</taxon>
        <taxon>Corethron</taxon>
    </lineage>
</organism>
<comment type="subcellular location">
    <subcellularLocation>
        <location evidence="6">Cytoplasm</location>
    </subcellularLocation>
    <subcellularLocation>
        <location evidence="6">Nucleus</location>
    </subcellularLocation>
</comment>
<reference evidence="9" key="1">
    <citation type="submission" date="2021-01" db="EMBL/GenBank/DDBJ databases">
        <authorList>
            <person name="Corre E."/>
            <person name="Pelletier E."/>
            <person name="Niang G."/>
            <person name="Scheremetjew M."/>
            <person name="Finn R."/>
            <person name="Kale V."/>
            <person name="Holt S."/>
            <person name="Cochrane G."/>
            <person name="Meng A."/>
            <person name="Brown T."/>
            <person name="Cohen L."/>
        </authorList>
    </citation>
    <scope>NUCLEOTIDE SEQUENCE</scope>
    <source>
        <strain evidence="9">308</strain>
    </source>
</reference>
<dbReference type="InterPro" id="IPR000426">
    <property type="entry name" value="Proteasome_asu_N"/>
</dbReference>
<dbReference type="GO" id="GO:0005737">
    <property type="term" value="C:cytoplasm"/>
    <property type="evidence" value="ECO:0007669"/>
    <property type="project" value="UniProtKB-SubCell"/>
</dbReference>
<protein>
    <recommendedName>
        <fullName evidence="6">Proteasome subunit alpha type</fullName>
    </recommendedName>
</protein>
<evidence type="ECO:0000256" key="2">
    <source>
        <dbReference type="ARBA" id="ARBA00022490"/>
    </source>
</evidence>
<sequence length="268" mass="29120">MASSGSGYDLSSSTFSPDGRIFQVEYASKAVENGGTALGLRCCDGVLLCVEKPLHTGRMTVPSSSRRIHALDRHAGAAITGFLPDGRQIVSRGRDEASGYVESFGVPIPPKVLTERLGSYVHYFTLHGSLRPFGAAAILAGYDEALQKHGLYMVDPSGMAYEYYGCAAGRGRQSAKTELEKLPLQQSGPGGVTLDRGLVYLAKIIHMLHEEGRDKPFVLEMGWMGKRTNWKFLSVPKELITKAEADAKEELEAEDVEDGDGSEDEMEE</sequence>
<proteinExistence type="inferred from homology"/>
<feature type="compositionally biased region" description="Acidic residues" evidence="7">
    <location>
        <begin position="251"/>
        <end position="268"/>
    </location>
</feature>
<dbReference type="Gene3D" id="3.60.20.10">
    <property type="entry name" value="Glutamine Phosphoribosylpyrophosphate, subunit 1, domain 1"/>
    <property type="match status" value="1"/>
</dbReference>
<comment type="subunit">
    <text evidence="6">The 26S proteasome consists of a 20S proteasome core and two 19S regulatory subunits.</text>
</comment>
<feature type="domain" description="Proteasome alpha-type subunits" evidence="8">
    <location>
        <begin position="8"/>
        <end position="30"/>
    </location>
</feature>
<keyword evidence="3 5" id="KW-0647">Proteasome</keyword>
<dbReference type="FunFam" id="3.60.20.10:FF:000007">
    <property type="entry name" value="Proteasome subunit alpha type"/>
    <property type="match status" value="1"/>
</dbReference>
<evidence type="ECO:0000256" key="1">
    <source>
        <dbReference type="ARBA" id="ARBA00002000"/>
    </source>
</evidence>
<dbReference type="PANTHER" id="PTHR11599">
    <property type="entry name" value="PROTEASOME SUBUNIT ALPHA/BETA"/>
    <property type="match status" value="1"/>
</dbReference>
<comment type="function">
    <text evidence="1">The proteasome is a multicatalytic proteinase complex which is characterized by its ability to cleave peptides with Arg, Phe, Tyr, Leu, and Glu adjacent to the leaving group at neutral or slightly basic pH. The proteasome has an ATP-dependent proteolytic activity.</text>
</comment>
<dbReference type="SUPFAM" id="SSF56235">
    <property type="entry name" value="N-terminal nucleophile aminohydrolases (Ntn hydrolases)"/>
    <property type="match status" value="1"/>
</dbReference>
<evidence type="ECO:0000256" key="5">
    <source>
        <dbReference type="PROSITE-ProRule" id="PRU00808"/>
    </source>
</evidence>
<comment type="similarity">
    <text evidence="5 6">Belongs to the peptidase T1A family.</text>
</comment>
<dbReference type="SMART" id="SM00948">
    <property type="entry name" value="Proteasome_A_N"/>
    <property type="match status" value="1"/>
</dbReference>
<evidence type="ECO:0000256" key="6">
    <source>
        <dbReference type="RuleBase" id="RU000551"/>
    </source>
</evidence>
<dbReference type="InterPro" id="IPR029055">
    <property type="entry name" value="Ntn_hydrolases_N"/>
</dbReference>
<accession>A0A7S1BAV8</accession>
<dbReference type="PROSITE" id="PS51475">
    <property type="entry name" value="PROTEASOME_ALPHA_2"/>
    <property type="match status" value="1"/>
</dbReference>
<gene>
    <name evidence="9" type="ORF">CHYS00102_LOCUS7344</name>
</gene>
<dbReference type="Pfam" id="PF10584">
    <property type="entry name" value="Proteasome_A_N"/>
    <property type="match status" value="1"/>
</dbReference>
<keyword evidence="2 6" id="KW-0963">Cytoplasm</keyword>
<dbReference type="EMBL" id="HBFR01010151">
    <property type="protein sequence ID" value="CAD8880159.1"/>
    <property type="molecule type" value="Transcribed_RNA"/>
</dbReference>
<dbReference type="GO" id="GO:0006511">
    <property type="term" value="P:ubiquitin-dependent protein catabolic process"/>
    <property type="evidence" value="ECO:0007669"/>
    <property type="project" value="InterPro"/>
</dbReference>